<dbReference type="SUPFAM" id="SSF90123">
    <property type="entry name" value="ABC transporter transmembrane region"/>
    <property type="match status" value="1"/>
</dbReference>
<protein>
    <submittedName>
        <fullName evidence="13">ABC transporter ATP-binding protein</fullName>
    </submittedName>
</protein>
<dbReference type="GO" id="GO:0005524">
    <property type="term" value="F:ATP binding"/>
    <property type="evidence" value="ECO:0007669"/>
    <property type="project" value="UniProtKB-KW"/>
</dbReference>
<dbReference type="InterPro" id="IPR003593">
    <property type="entry name" value="AAA+_ATPase"/>
</dbReference>
<keyword evidence="14" id="KW-1185">Reference proteome</keyword>
<dbReference type="PANTHER" id="PTHR43394:SF1">
    <property type="entry name" value="ATP-BINDING CASSETTE SUB-FAMILY B MEMBER 10, MITOCHONDRIAL"/>
    <property type="match status" value="1"/>
</dbReference>
<dbReference type="InterPro" id="IPR036640">
    <property type="entry name" value="ABC1_TM_sf"/>
</dbReference>
<dbReference type="InterPro" id="IPR011527">
    <property type="entry name" value="ABC1_TM_dom"/>
</dbReference>
<dbReference type="InterPro" id="IPR027417">
    <property type="entry name" value="P-loop_NTPase"/>
</dbReference>
<dbReference type="Gene3D" id="3.40.50.300">
    <property type="entry name" value="P-loop containing nucleotide triphosphate hydrolases"/>
    <property type="match status" value="1"/>
</dbReference>
<dbReference type="AlphaFoldDB" id="A0A4R4EMA3"/>
<dbReference type="InterPro" id="IPR003439">
    <property type="entry name" value="ABC_transporter-like_ATP-bd"/>
</dbReference>
<keyword evidence="7 13" id="KW-0067">ATP-binding</keyword>
<name>A0A4R4EMA3_9BACL</name>
<dbReference type="OrthoDB" id="9806127at2"/>
<dbReference type="SMART" id="SM00382">
    <property type="entry name" value="AAA"/>
    <property type="match status" value="1"/>
</dbReference>
<keyword evidence="6" id="KW-0788">Thiol protease</keyword>
<feature type="transmembrane region" description="Helical" evidence="10">
    <location>
        <begin position="244"/>
        <end position="267"/>
    </location>
</feature>
<dbReference type="GO" id="GO:0005886">
    <property type="term" value="C:plasma membrane"/>
    <property type="evidence" value="ECO:0007669"/>
    <property type="project" value="UniProtKB-SubCell"/>
</dbReference>
<evidence type="ECO:0000313" key="13">
    <source>
        <dbReference type="EMBL" id="TCZ79458.1"/>
    </source>
</evidence>
<sequence>MTKFRFPLAQYLEMLNQYLRPQWVKLSILLLLLLTSIGAQLVNPQIIRYFIDAATTQSDLMNLWYAAALFIGVSVSHQAIVVAATYIGENVGWIATNQLRSKLASHCLKLDMTFHRNYSSGTLIERVDGDINALSNFFSSFVVVLLSNIFLIIGIITMLAIEGWQVGLTMILFVVFALWVIQFVRKFAIPYIAKTRAISAEFYGFIGEHLEGTEDTRANGASQFVMNRFYSINRRWLPAQLRSFLGFASVWATSVVVFAIGMGAAFAFSSFMWGKGSISIGTVFIIVYYTELLASPIENIRMQLQDLQRAEASIGRVKELLEIESQIQDGTESLRQEGPLSIRFDHVDFGYEDHLTTLQDIHFELKAGKSLGILGRTGSGKSTLSRLLLRFYDTRSGTIFIDHQDIRQLKLQDLRKRVGFVTQQIELFQGTIRDNLTFYDDSIMDEQIIAILDDIELGDWLSGQPNGLDTMLESNGNGLSAGEAQLLAFARVFLTNPGIVILDEASSRLDPATEHKIESAIDKLLSGRTCIIIAHRLATIERVDQLLILEDGHIVEQGERTQLIADPQSRFTQMRRVGMEEVAV</sequence>
<keyword evidence="4 10" id="KW-0812">Transmembrane</keyword>
<dbReference type="FunFam" id="3.40.50.300:FF:000299">
    <property type="entry name" value="ABC transporter ATP-binding protein/permease"/>
    <property type="match status" value="1"/>
</dbReference>
<evidence type="ECO:0000256" key="5">
    <source>
        <dbReference type="ARBA" id="ARBA00022741"/>
    </source>
</evidence>
<dbReference type="Pfam" id="PF00005">
    <property type="entry name" value="ABC_tran"/>
    <property type="match status" value="1"/>
</dbReference>
<evidence type="ECO:0000256" key="8">
    <source>
        <dbReference type="ARBA" id="ARBA00022989"/>
    </source>
</evidence>
<dbReference type="PROSITE" id="PS50929">
    <property type="entry name" value="ABC_TM1F"/>
    <property type="match status" value="1"/>
</dbReference>
<feature type="transmembrane region" description="Helical" evidence="10">
    <location>
        <begin position="273"/>
        <end position="294"/>
    </location>
</feature>
<comment type="subcellular location">
    <subcellularLocation>
        <location evidence="1">Cell membrane</location>
        <topology evidence="1">Multi-pass membrane protein</topology>
    </subcellularLocation>
</comment>
<evidence type="ECO:0000256" key="10">
    <source>
        <dbReference type="SAM" id="Phobius"/>
    </source>
</evidence>
<evidence type="ECO:0000259" key="11">
    <source>
        <dbReference type="PROSITE" id="PS50893"/>
    </source>
</evidence>
<feature type="domain" description="ABC transporter" evidence="11">
    <location>
        <begin position="342"/>
        <end position="576"/>
    </location>
</feature>
<dbReference type="InterPro" id="IPR039421">
    <property type="entry name" value="Type_1_exporter"/>
</dbReference>
<evidence type="ECO:0000259" key="12">
    <source>
        <dbReference type="PROSITE" id="PS50929"/>
    </source>
</evidence>
<keyword evidence="9 10" id="KW-0472">Membrane</keyword>
<keyword evidence="8 10" id="KW-1133">Transmembrane helix</keyword>
<keyword evidence="6" id="KW-0378">Hydrolase</keyword>
<dbReference type="PROSITE" id="PS50893">
    <property type="entry name" value="ABC_TRANSPORTER_2"/>
    <property type="match status" value="1"/>
</dbReference>
<evidence type="ECO:0000256" key="2">
    <source>
        <dbReference type="ARBA" id="ARBA00022448"/>
    </source>
</evidence>
<dbReference type="RefSeq" id="WP_132417116.1">
    <property type="nucleotide sequence ID" value="NZ_SKFG01000003.1"/>
</dbReference>
<evidence type="ECO:0000256" key="7">
    <source>
        <dbReference type="ARBA" id="ARBA00022840"/>
    </source>
</evidence>
<dbReference type="GO" id="GO:0008234">
    <property type="term" value="F:cysteine-type peptidase activity"/>
    <property type="evidence" value="ECO:0007669"/>
    <property type="project" value="UniProtKB-KW"/>
</dbReference>
<keyword evidence="2" id="KW-0813">Transport</keyword>
<feature type="transmembrane region" description="Helical" evidence="10">
    <location>
        <begin position="63"/>
        <end position="87"/>
    </location>
</feature>
<dbReference type="Gene3D" id="1.20.1560.10">
    <property type="entry name" value="ABC transporter type 1, transmembrane domain"/>
    <property type="match status" value="1"/>
</dbReference>
<dbReference type="SUPFAM" id="SSF52540">
    <property type="entry name" value="P-loop containing nucleoside triphosphate hydrolases"/>
    <property type="match status" value="1"/>
</dbReference>
<dbReference type="Pfam" id="PF00664">
    <property type="entry name" value="ABC_membrane"/>
    <property type="match status" value="1"/>
</dbReference>
<evidence type="ECO:0000256" key="6">
    <source>
        <dbReference type="ARBA" id="ARBA00022807"/>
    </source>
</evidence>
<evidence type="ECO:0000256" key="1">
    <source>
        <dbReference type="ARBA" id="ARBA00004651"/>
    </source>
</evidence>
<feature type="transmembrane region" description="Helical" evidence="10">
    <location>
        <begin position="141"/>
        <end position="161"/>
    </location>
</feature>
<dbReference type="EMBL" id="SKFG01000003">
    <property type="protein sequence ID" value="TCZ79458.1"/>
    <property type="molecule type" value="Genomic_DNA"/>
</dbReference>
<evidence type="ECO:0000256" key="9">
    <source>
        <dbReference type="ARBA" id="ARBA00023136"/>
    </source>
</evidence>
<feature type="transmembrane region" description="Helical" evidence="10">
    <location>
        <begin position="167"/>
        <end position="184"/>
    </location>
</feature>
<dbReference type="PROSITE" id="PS00211">
    <property type="entry name" value="ABC_TRANSPORTER_1"/>
    <property type="match status" value="1"/>
</dbReference>
<proteinExistence type="predicted"/>
<evidence type="ECO:0000256" key="4">
    <source>
        <dbReference type="ARBA" id="ARBA00022692"/>
    </source>
</evidence>
<dbReference type="InterPro" id="IPR017871">
    <property type="entry name" value="ABC_transporter-like_CS"/>
</dbReference>
<keyword evidence="6" id="KW-0645">Protease</keyword>
<organism evidence="13 14">
    <name type="scientific">Paenibacillus albiflavus</name>
    <dbReference type="NCBI Taxonomy" id="2545760"/>
    <lineage>
        <taxon>Bacteria</taxon>
        <taxon>Bacillati</taxon>
        <taxon>Bacillota</taxon>
        <taxon>Bacilli</taxon>
        <taxon>Bacillales</taxon>
        <taxon>Paenibacillaceae</taxon>
        <taxon>Paenibacillus</taxon>
    </lineage>
</organism>
<dbReference type="PANTHER" id="PTHR43394">
    <property type="entry name" value="ATP-DEPENDENT PERMEASE MDL1, MITOCHONDRIAL"/>
    <property type="match status" value="1"/>
</dbReference>
<dbReference type="Proteomes" id="UP000295418">
    <property type="component" value="Unassembled WGS sequence"/>
</dbReference>
<dbReference type="GO" id="GO:0016887">
    <property type="term" value="F:ATP hydrolysis activity"/>
    <property type="evidence" value="ECO:0007669"/>
    <property type="project" value="InterPro"/>
</dbReference>
<keyword evidence="5" id="KW-0547">Nucleotide-binding</keyword>
<feature type="domain" description="ABC transmembrane type-1" evidence="12">
    <location>
        <begin position="28"/>
        <end position="309"/>
    </location>
</feature>
<accession>A0A4R4EMA3</accession>
<comment type="caution">
    <text evidence="13">The sequence shown here is derived from an EMBL/GenBank/DDBJ whole genome shotgun (WGS) entry which is preliminary data.</text>
</comment>
<evidence type="ECO:0000256" key="3">
    <source>
        <dbReference type="ARBA" id="ARBA00022475"/>
    </source>
</evidence>
<evidence type="ECO:0000313" key="14">
    <source>
        <dbReference type="Proteomes" id="UP000295418"/>
    </source>
</evidence>
<dbReference type="GO" id="GO:0015421">
    <property type="term" value="F:ABC-type oligopeptide transporter activity"/>
    <property type="evidence" value="ECO:0007669"/>
    <property type="project" value="TreeGrafter"/>
</dbReference>
<reference evidence="13 14" key="1">
    <citation type="submission" date="2019-03" db="EMBL/GenBank/DDBJ databases">
        <authorList>
            <person name="Kim M.K.M."/>
        </authorList>
    </citation>
    <scope>NUCLEOTIDE SEQUENCE [LARGE SCALE GENOMIC DNA]</scope>
    <source>
        <strain evidence="13 14">18JY21-1</strain>
    </source>
</reference>
<keyword evidence="3" id="KW-1003">Cell membrane</keyword>
<gene>
    <name evidence="13" type="ORF">E0485_06250</name>
</gene>